<dbReference type="InterPro" id="IPR048428">
    <property type="entry name" value="YobI-NTPase"/>
</dbReference>
<sequence length="110" mass="12405">MQNNTNFLFLAPKDDLGKSIYTESLDFALKERNVKNIVVTGSYGSGKSSIIHAYIKNKECALKNVVLVSLASFNTKQKHKVDNKIQENEKNEIFSTFNSTGQVNKYLDNL</sequence>
<dbReference type="EMBL" id="FOHV01000012">
    <property type="protein sequence ID" value="SET24130.1"/>
    <property type="molecule type" value="Genomic_DNA"/>
</dbReference>
<gene>
    <name evidence="2" type="ORF">SAMN02583745_01777</name>
</gene>
<feature type="domain" description="YobI-like P-loop NTPase" evidence="1">
    <location>
        <begin position="21"/>
        <end position="92"/>
    </location>
</feature>
<dbReference type="AlphaFoldDB" id="A0A1I0CWK1"/>
<dbReference type="Pfam" id="PF20693">
    <property type="entry name" value="YobI-ATPase"/>
    <property type="match status" value="1"/>
</dbReference>
<evidence type="ECO:0000259" key="1">
    <source>
        <dbReference type="Pfam" id="PF20693"/>
    </source>
</evidence>
<reference evidence="3" key="1">
    <citation type="submission" date="2016-10" db="EMBL/GenBank/DDBJ databases">
        <authorList>
            <person name="Varghese N."/>
            <person name="Submissions S."/>
        </authorList>
    </citation>
    <scope>NUCLEOTIDE SEQUENCE [LARGE SCALE GENOMIC DNA]</scope>
    <source>
        <strain evidence="3">DSM 18579</strain>
    </source>
</reference>
<dbReference type="STRING" id="1123402.SAMN02583745_01777"/>
<dbReference type="OrthoDB" id="1701659at2"/>
<proteinExistence type="predicted"/>
<dbReference type="RefSeq" id="WP_093319864.1">
    <property type="nucleotide sequence ID" value="NZ_FOHV01000012.1"/>
</dbReference>
<name>A0A1I0CWK1_9GAMM</name>
<dbReference type="Gene3D" id="3.40.50.300">
    <property type="entry name" value="P-loop containing nucleotide triphosphate hydrolases"/>
    <property type="match status" value="1"/>
</dbReference>
<accession>A0A1I0CWK1</accession>
<dbReference type="InterPro" id="IPR027417">
    <property type="entry name" value="P-loop_NTPase"/>
</dbReference>
<dbReference type="SUPFAM" id="SSF52540">
    <property type="entry name" value="P-loop containing nucleoside triphosphate hydrolases"/>
    <property type="match status" value="1"/>
</dbReference>
<dbReference type="Proteomes" id="UP000242642">
    <property type="component" value="Unassembled WGS sequence"/>
</dbReference>
<protein>
    <recommendedName>
        <fullName evidence="1">YobI-like P-loop NTPase domain-containing protein</fullName>
    </recommendedName>
</protein>
<evidence type="ECO:0000313" key="3">
    <source>
        <dbReference type="Proteomes" id="UP000242642"/>
    </source>
</evidence>
<organism evidence="2 3">
    <name type="scientific">Thorsellia anophelis DSM 18579</name>
    <dbReference type="NCBI Taxonomy" id="1123402"/>
    <lineage>
        <taxon>Bacteria</taxon>
        <taxon>Pseudomonadati</taxon>
        <taxon>Pseudomonadota</taxon>
        <taxon>Gammaproteobacteria</taxon>
        <taxon>Enterobacterales</taxon>
        <taxon>Thorselliaceae</taxon>
        <taxon>Thorsellia</taxon>
    </lineage>
</organism>
<keyword evidence="3" id="KW-1185">Reference proteome</keyword>
<evidence type="ECO:0000313" key="2">
    <source>
        <dbReference type="EMBL" id="SET24130.1"/>
    </source>
</evidence>